<dbReference type="SUPFAM" id="SSF46579">
    <property type="entry name" value="Prefoldin"/>
    <property type="match status" value="1"/>
</dbReference>
<evidence type="ECO:0000256" key="2">
    <source>
        <dbReference type="ARBA" id="ARBA00023186"/>
    </source>
</evidence>
<organism evidence="4 5">
    <name type="scientific">Zygosaccharomyces bailii (strain CLIB 213 / ATCC 58445 / CBS 680 / BCRC 21525 / NBRC 1098 / NCYC 1416 / NRRL Y-2227)</name>
    <dbReference type="NCBI Taxonomy" id="1333698"/>
    <lineage>
        <taxon>Eukaryota</taxon>
        <taxon>Fungi</taxon>
        <taxon>Dikarya</taxon>
        <taxon>Ascomycota</taxon>
        <taxon>Saccharomycotina</taxon>
        <taxon>Saccharomycetes</taxon>
        <taxon>Saccharomycetales</taxon>
        <taxon>Saccharomycetaceae</taxon>
        <taxon>Zygosaccharomyces</taxon>
    </lineage>
</organism>
<dbReference type="Gene3D" id="1.10.287.370">
    <property type="match status" value="1"/>
</dbReference>
<keyword evidence="3" id="KW-0175">Coiled coil</keyword>
<dbReference type="InterPro" id="IPR004127">
    <property type="entry name" value="Prefoldin_subunit_alpha"/>
</dbReference>
<name>A0A8J2TBR0_ZYGB2</name>
<dbReference type="FunFam" id="1.10.287.370:FF:000004">
    <property type="entry name" value="Probable prefoldin subunit 5"/>
    <property type="match status" value="1"/>
</dbReference>
<evidence type="ECO:0000313" key="4">
    <source>
        <dbReference type="EMBL" id="CDF91129.1"/>
    </source>
</evidence>
<dbReference type="PANTHER" id="PTHR12674">
    <property type="entry name" value="PREFOLDIN SUBUNIT 5"/>
    <property type="match status" value="1"/>
</dbReference>
<dbReference type="OrthoDB" id="10267474at2759"/>
<protein>
    <submittedName>
        <fullName evidence="4">ZYBA0S10-00364g1_1</fullName>
    </submittedName>
</protein>
<evidence type="ECO:0000313" key="5">
    <source>
        <dbReference type="Proteomes" id="UP000019375"/>
    </source>
</evidence>
<dbReference type="GO" id="GO:0005737">
    <property type="term" value="C:cytoplasm"/>
    <property type="evidence" value="ECO:0007669"/>
    <property type="project" value="TreeGrafter"/>
</dbReference>
<accession>A0A8J2TBR0</accession>
<dbReference type="NCBIfam" id="TIGR00293">
    <property type="entry name" value="prefoldin subunit alpha"/>
    <property type="match status" value="1"/>
</dbReference>
<feature type="coiled-coil region" evidence="3">
    <location>
        <begin position="95"/>
        <end position="122"/>
    </location>
</feature>
<dbReference type="GO" id="GO:0016272">
    <property type="term" value="C:prefoldin complex"/>
    <property type="evidence" value="ECO:0007669"/>
    <property type="project" value="InterPro"/>
</dbReference>
<dbReference type="Proteomes" id="UP000019375">
    <property type="component" value="Unassembled WGS sequence"/>
</dbReference>
<reference evidence="5" key="1">
    <citation type="journal article" date="2013" name="Genome Announc.">
        <title>Genome sequence of the food spoilage yeast Zygosaccharomyces bailii CLIB 213(T).</title>
        <authorList>
            <person name="Galeote V."/>
            <person name="Bigey F."/>
            <person name="Devillers H."/>
            <person name="Neuveglise C."/>
            <person name="Dequin S."/>
        </authorList>
    </citation>
    <scope>NUCLEOTIDE SEQUENCE [LARGE SCALE GENOMIC DNA]</scope>
    <source>
        <strain evidence="5">CLIB 213 / ATCC 58445 / CBS 680 / CCRC 21525 / NBRC 1098 / NCYC 1416 / NRRL Y-2227</strain>
    </source>
</reference>
<dbReference type="EMBL" id="HG316463">
    <property type="protein sequence ID" value="CDF91129.1"/>
    <property type="molecule type" value="Genomic_DNA"/>
</dbReference>
<dbReference type="InterPro" id="IPR011599">
    <property type="entry name" value="PFD_alpha_archaea"/>
</dbReference>
<dbReference type="CDD" id="cd23157">
    <property type="entry name" value="Prefoldin_5"/>
    <property type="match status" value="1"/>
</dbReference>
<dbReference type="PANTHER" id="PTHR12674:SF2">
    <property type="entry name" value="PREFOLDIN SUBUNIT 5"/>
    <property type="match status" value="1"/>
</dbReference>
<evidence type="ECO:0000256" key="1">
    <source>
        <dbReference type="ARBA" id="ARBA00010048"/>
    </source>
</evidence>
<evidence type="ECO:0000256" key="3">
    <source>
        <dbReference type="SAM" id="Coils"/>
    </source>
</evidence>
<dbReference type="GO" id="GO:1990115">
    <property type="term" value="P:RNA polymerase III assembly"/>
    <property type="evidence" value="ECO:0007669"/>
    <property type="project" value="TreeGrafter"/>
</dbReference>
<dbReference type="GO" id="GO:0051082">
    <property type="term" value="F:unfolded protein binding"/>
    <property type="evidence" value="ECO:0007669"/>
    <property type="project" value="InterPro"/>
</dbReference>
<gene>
    <name evidence="4" type="ORF">BN860_00364g</name>
</gene>
<dbReference type="InterPro" id="IPR009053">
    <property type="entry name" value="Prefoldin"/>
</dbReference>
<dbReference type="Pfam" id="PF02996">
    <property type="entry name" value="Prefoldin"/>
    <property type="match status" value="1"/>
</dbReference>
<dbReference type="GO" id="GO:1990114">
    <property type="term" value="P:RNA polymerase II core complex assembly"/>
    <property type="evidence" value="ECO:0007669"/>
    <property type="project" value="TreeGrafter"/>
</dbReference>
<dbReference type="GO" id="GO:0006457">
    <property type="term" value="P:protein folding"/>
    <property type="evidence" value="ECO:0007669"/>
    <property type="project" value="InterPro"/>
</dbReference>
<sequence length="159" mass="18118">MSTQRIDLTKLGPEQLAAVKQQIDQEFQHFNQSLQALTLAKNKFQDCIDDIKSISAPENKQQQIMIPASASLYIPGKITENKKFIVDIGTGYYVEKTDKEAISFYEQKIQKLNKESVQIQNIIKEKTTASLAIEAHIRQIAASQHEERVRQQSQQNDAK</sequence>
<comment type="similarity">
    <text evidence="1">Belongs to the prefoldin subunit alpha family.</text>
</comment>
<proteinExistence type="inferred from homology"/>
<keyword evidence="2" id="KW-0143">Chaperone</keyword>
<keyword evidence="5" id="KW-1185">Reference proteome</keyword>
<dbReference type="GO" id="GO:1990113">
    <property type="term" value="P:RNA polymerase I assembly"/>
    <property type="evidence" value="ECO:0007669"/>
    <property type="project" value="TreeGrafter"/>
</dbReference>
<dbReference type="AlphaFoldDB" id="A0A8J2TBR0"/>